<gene>
    <name evidence="1" type="ORF">MSPICULIGERA_LOCUS9994</name>
</gene>
<feature type="non-terminal residue" evidence="1">
    <location>
        <position position="926"/>
    </location>
</feature>
<sequence>MKETGITAPKAVTSITQIKEFLEHFRPTKLIYDYLFPDCIDRVAQCERLLQGELFRKLERLHICGFMGNQYRWLLHFLLRRISDWLRGEGEIDKLQICVVVEKVAVTLTPEMGWIDRTYEGMELILRASDGQALLVFWDDVDGYFYLIRCEYNYRRGRCLGSYQRNEDSLRRIRQLMRLSMELHERNPELAENAREKLKNECIKFNAYNKGATQIDLMTDSIWRPKGERRSLWGIVDGNVRHDSVYLMDSPVLHAFRFAKAFEEREHFKPAELICKNFLRRFVVENHSAARKLVEEELVYPMETLHISFIASALKFLELLRAKDLRITCEPPTRNASTNILNFLAGKIQNWLCGTIEIDKLQLITAGEKLGTAAIEKFIDHLARTVEPELGWVDRTYKGMELILRASDGQALIYYWDARKKCLGLFRCEYNFRRGRCLGSYQRNGDSLSRISKLMGISLRLSAQNPELAENAKDKLKDECIKFNAYNKGATTLDLLTDVIWRPKGNPRSLWGTRGNTMAQPEIYPVDLALDHAYKFTKAFEARGALPELDPPMVLIKSREDEDTRTVFTHYLRLFLANSTVQDFLFPPWFFGGEFWLSLDMKGTQLCCNTAEATFPQIRQFIEHFRSSALLVNQLFHDDNSYPLSSLNVSVLAHPMIRSMEKLHIFQFFGQVKWLDSVCAKDLYLGLVEVGHSTKMGQQSIFEFLSRKIQRWLRGQDEIDKIQLCTDVHMFATNAIQFEPFLKALPFFISSEVGWVDETYDEMPLILRASDGEALLLYFDGVDRSIYLIRCDYNFRRGRCLGIFERNEKGLQKIRGLMTIASRLSAQNPGLAEDAKEKLKNECIKFNEYNKRATQLDLMTDWIWRPQGQKVSIWRRRDGQLWEQQRFPFDLALRHAYKFSKAVEMRGELPGVEEFMPATKAETNSS</sequence>
<keyword evidence="2" id="KW-1185">Reference proteome</keyword>
<dbReference type="EMBL" id="CATQJA010002573">
    <property type="protein sequence ID" value="CAJ0571591.1"/>
    <property type="molecule type" value="Genomic_DNA"/>
</dbReference>
<evidence type="ECO:0000313" key="2">
    <source>
        <dbReference type="Proteomes" id="UP001177023"/>
    </source>
</evidence>
<comment type="caution">
    <text evidence="1">The sequence shown here is derived from an EMBL/GenBank/DDBJ whole genome shotgun (WGS) entry which is preliminary data.</text>
</comment>
<evidence type="ECO:0000313" key="1">
    <source>
        <dbReference type="EMBL" id="CAJ0571591.1"/>
    </source>
</evidence>
<protein>
    <submittedName>
        <fullName evidence="1">Uncharacterized protein</fullName>
    </submittedName>
</protein>
<reference evidence="1" key="1">
    <citation type="submission" date="2023-06" db="EMBL/GenBank/DDBJ databases">
        <authorList>
            <person name="Delattre M."/>
        </authorList>
    </citation>
    <scope>NUCLEOTIDE SEQUENCE</scope>
    <source>
        <strain evidence="1">AF72</strain>
    </source>
</reference>
<accession>A0AA36CM17</accession>
<dbReference type="AlphaFoldDB" id="A0AA36CM17"/>
<dbReference type="Proteomes" id="UP001177023">
    <property type="component" value="Unassembled WGS sequence"/>
</dbReference>
<proteinExistence type="predicted"/>
<organism evidence="1 2">
    <name type="scientific">Mesorhabditis spiculigera</name>
    <dbReference type="NCBI Taxonomy" id="96644"/>
    <lineage>
        <taxon>Eukaryota</taxon>
        <taxon>Metazoa</taxon>
        <taxon>Ecdysozoa</taxon>
        <taxon>Nematoda</taxon>
        <taxon>Chromadorea</taxon>
        <taxon>Rhabditida</taxon>
        <taxon>Rhabditina</taxon>
        <taxon>Rhabditomorpha</taxon>
        <taxon>Rhabditoidea</taxon>
        <taxon>Rhabditidae</taxon>
        <taxon>Mesorhabditinae</taxon>
        <taxon>Mesorhabditis</taxon>
    </lineage>
</organism>
<name>A0AA36CM17_9BILA</name>